<dbReference type="EMBL" id="WEGH01000002">
    <property type="protein sequence ID" value="MQY04760.1"/>
    <property type="molecule type" value="Genomic_DNA"/>
</dbReference>
<gene>
    <name evidence="1" type="ORF">ACRB68_28220</name>
</gene>
<keyword evidence="2" id="KW-1185">Reference proteome</keyword>
<comment type="caution">
    <text evidence="1">The sequence shown here is derived from an EMBL/GenBank/DDBJ whole genome shotgun (WGS) entry which is preliminary data.</text>
</comment>
<organism evidence="1 2">
    <name type="scientific">Actinomadura macrotermitis</name>
    <dbReference type="NCBI Taxonomy" id="2585200"/>
    <lineage>
        <taxon>Bacteria</taxon>
        <taxon>Bacillati</taxon>
        <taxon>Actinomycetota</taxon>
        <taxon>Actinomycetes</taxon>
        <taxon>Streptosporangiales</taxon>
        <taxon>Thermomonosporaceae</taxon>
        <taxon>Actinomadura</taxon>
    </lineage>
</organism>
<dbReference type="Proteomes" id="UP000487268">
    <property type="component" value="Unassembled WGS sequence"/>
</dbReference>
<dbReference type="OrthoDB" id="3467914at2"/>
<dbReference type="RefSeq" id="WP_153532930.1">
    <property type="nucleotide sequence ID" value="NZ_WEGH01000002.1"/>
</dbReference>
<dbReference type="AlphaFoldDB" id="A0A7K0BU87"/>
<evidence type="ECO:0000313" key="1">
    <source>
        <dbReference type="EMBL" id="MQY04760.1"/>
    </source>
</evidence>
<reference evidence="1 2" key="1">
    <citation type="submission" date="2019-10" db="EMBL/GenBank/DDBJ databases">
        <title>Actinomadura rubteroloni sp. nov. and Actinomadura macrotermitis sp. nov., isolated from the gut of fungus growing-termite Macrotermes natalensis.</title>
        <authorList>
            <person name="Benndorf R."/>
            <person name="Martin K."/>
            <person name="Kuefner M."/>
            <person name="De Beer W."/>
            <person name="Kaster A.-K."/>
            <person name="Vollmers J."/>
            <person name="Poulsen M."/>
            <person name="Beemelmanns C."/>
        </authorList>
    </citation>
    <scope>NUCLEOTIDE SEQUENCE [LARGE SCALE GENOMIC DNA]</scope>
    <source>
        <strain evidence="1 2">RB68</strain>
    </source>
</reference>
<dbReference type="NCBIfam" id="NF038083">
    <property type="entry name" value="CU044_5270_fam"/>
    <property type="match status" value="1"/>
</dbReference>
<name>A0A7K0BU87_9ACTN</name>
<proteinExistence type="predicted"/>
<evidence type="ECO:0008006" key="3">
    <source>
        <dbReference type="Google" id="ProtNLM"/>
    </source>
</evidence>
<evidence type="ECO:0000313" key="2">
    <source>
        <dbReference type="Proteomes" id="UP000487268"/>
    </source>
</evidence>
<sequence>MNEMTMVRDLLKEPPPPSRHAAAEALNRLEQEMTGRRRSSLRVMPRRRWMIGSGLLGAATATAVAAATIGGGAPSTRPTPTRPTALSAQSILLSAAESTTHEAAGHGPYWLTDEVQGWTTVIHAPSGPYVLERRQGLRQWLGTGKRPSWQATRDLGAHPQRPADVAAWRRAGSPKRWALPRPLTSWTAQPSGWKTIKVPVRLSFPDGSAAQLRRLPTDPAQLRAYILRKPHGSEGPITDAERLYDAVWDLFSEPAPSNVRAAAYRMLAQMPGIRSLGSVSDPLGRRGHAVALPSGAPSGGPATERRLVVDTATGRLLAEETVLVRARPGGPVSDPRTPVDQTAPAGTVLNYRAWQQAAWVATAP</sequence>
<dbReference type="InterPro" id="IPR047789">
    <property type="entry name" value="CU044_5270-like"/>
</dbReference>
<accession>A0A7K0BU87</accession>
<protein>
    <recommendedName>
        <fullName evidence="3">CU044_5270 family protein</fullName>
    </recommendedName>
</protein>